<sequence>MRISRTFLLAGTAGAVILLAAPLTAAAASASLTAVFAQTSVWSSGYGAEFAVTNRGDAAASGWVVEFDLPAGATVSSSWDSTRTSAGQHHRFANASWNGTVATGATVRFGFNVSGTGTPLNCTVNGAPCAGGPAPSPSRSSSSPSPSASASPSASTSPSPSPSTPPTSGSTVDVSTAAQLQAALAGARPGQTIRLAPGVYDGSFIGTTPGTAAAPITVTGPRTAVLTNPTSAGSGPSCPTPTPGWDPGYGFWLAGAPYWNLTGFTVADAKKGVVLDNSPHVTIDGLYVHHIGDEGVHFRRSSSDGVIRNSTVEYTGTAQPAYGEGVYLGSANSNWACHGNSDGVDRSDRVQVLNNRIGPYVAAEHIDVKEGTVGGVIRGNTFDGRGIAGQNSADSWVDVKGTGYLIQGNTGTFAAPGTFANGYETHNPVAGSGCGNVWRDNVSDLGGVGRYAVNVTSTSKCAGNLNVVYTSNSVTNATGGLTNISPTNG</sequence>
<dbReference type="PROSITE" id="PS51173">
    <property type="entry name" value="CBM2"/>
    <property type="match status" value="1"/>
</dbReference>
<feature type="compositionally biased region" description="Low complexity" evidence="4">
    <location>
        <begin position="130"/>
        <end position="158"/>
    </location>
</feature>
<dbReference type="InterPro" id="IPR012291">
    <property type="entry name" value="CBM2_carb-bd_dom_sf"/>
</dbReference>
<keyword evidence="1" id="KW-0378">Hydrolase</keyword>
<dbReference type="InterPro" id="IPR039448">
    <property type="entry name" value="Beta_helix"/>
</dbReference>
<evidence type="ECO:0000256" key="2">
    <source>
        <dbReference type="ARBA" id="ARBA00023295"/>
    </source>
</evidence>
<evidence type="ECO:0000256" key="1">
    <source>
        <dbReference type="ARBA" id="ARBA00022801"/>
    </source>
</evidence>
<gene>
    <name evidence="7" type="ORF">ACFPIJ_63290</name>
</gene>
<organism evidence="7 8">
    <name type="scientific">Dactylosporangium cerinum</name>
    <dbReference type="NCBI Taxonomy" id="1434730"/>
    <lineage>
        <taxon>Bacteria</taxon>
        <taxon>Bacillati</taxon>
        <taxon>Actinomycetota</taxon>
        <taxon>Actinomycetes</taxon>
        <taxon>Micromonosporales</taxon>
        <taxon>Micromonosporaceae</taxon>
        <taxon>Dactylosporangium</taxon>
    </lineage>
</organism>
<dbReference type="SMART" id="SM00710">
    <property type="entry name" value="PbH1"/>
    <property type="match status" value="5"/>
</dbReference>
<feature type="domain" description="CBM2" evidence="6">
    <location>
        <begin position="25"/>
        <end position="132"/>
    </location>
</feature>
<dbReference type="Proteomes" id="UP001595912">
    <property type="component" value="Unassembled WGS sequence"/>
</dbReference>
<keyword evidence="2" id="KW-0326">Glycosidase</keyword>
<dbReference type="SMART" id="SM00637">
    <property type="entry name" value="CBD_II"/>
    <property type="match status" value="1"/>
</dbReference>
<name>A0ABV9WJQ6_9ACTN</name>
<evidence type="ECO:0000256" key="5">
    <source>
        <dbReference type="SAM" id="SignalP"/>
    </source>
</evidence>
<feature type="chain" id="PRO_5046006535" evidence="5">
    <location>
        <begin position="28"/>
        <end position="489"/>
    </location>
</feature>
<dbReference type="SUPFAM" id="SSF51126">
    <property type="entry name" value="Pectin lyase-like"/>
    <property type="match status" value="1"/>
</dbReference>
<dbReference type="InterPro" id="IPR001919">
    <property type="entry name" value="CBD2"/>
</dbReference>
<dbReference type="RefSeq" id="WP_380129223.1">
    <property type="nucleotide sequence ID" value="NZ_JBHSIU010000131.1"/>
</dbReference>
<evidence type="ECO:0000256" key="4">
    <source>
        <dbReference type="SAM" id="MobiDB-lite"/>
    </source>
</evidence>
<dbReference type="Gene3D" id="2.60.40.290">
    <property type="match status" value="1"/>
</dbReference>
<reference evidence="8" key="1">
    <citation type="journal article" date="2019" name="Int. J. Syst. Evol. Microbiol.">
        <title>The Global Catalogue of Microorganisms (GCM) 10K type strain sequencing project: providing services to taxonomists for standard genome sequencing and annotation.</title>
        <authorList>
            <consortium name="The Broad Institute Genomics Platform"/>
            <consortium name="The Broad Institute Genome Sequencing Center for Infectious Disease"/>
            <person name="Wu L."/>
            <person name="Ma J."/>
        </authorList>
    </citation>
    <scope>NUCLEOTIDE SEQUENCE [LARGE SCALE GENOMIC DNA]</scope>
    <source>
        <strain evidence="8">CGMCC 4.7152</strain>
    </source>
</reference>
<dbReference type="SUPFAM" id="SSF49384">
    <property type="entry name" value="Carbohydrate-binding domain"/>
    <property type="match status" value="1"/>
</dbReference>
<keyword evidence="5" id="KW-0732">Signal</keyword>
<feature type="signal peptide" evidence="5">
    <location>
        <begin position="1"/>
        <end position="27"/>
    </location>
</feature>
<comment type="caution">
    <text evidence="7">The sequence shown here is derived from an EMBL/GenBank/DDBJ whole genome shotgun (WGS) entry which is preliminary data.</text>
</comment>
<dbReference type="InterPro" id="IPR011050">
    <property type="entry name" value="Pectin_lyase_fold/virulence"/>
</dbReference>
<dbReference type="EMBL" id="JBHSIU010000131">
    <property type="protein sequence ID" value="MFC5008527.1"/>
    <property type="molecule type" value="Genomic_DNA"/>
</dbReference>
<evidence type="ECO:0000259" key="6">
    <source>
        <dbReference type="PROSITE" id="PS51173"/>
    </source>
</evidence>
<feature type="region of interest" description="Disordered" evidence="4">
    <location>
        <begin position="130"/>
        <end position="174"/>
    </location>
</feature>
<evidence type="ECO:0000313" key="7">
    <source>
        <dbReference type="EMBL" id="MFC5008527.1"/>
    </source>
</evidence>
<dbReference type="InterPro" id="IPR006626">
    <property type="entry name" value="PbH1"/>
</dbReference>
<accession>A0ABV9WJQ6</accession>
<dbReference type="Pfam" id="PF00553">
    <property type="entry name" value="CBM_2"/>
    <property type="match status" value="1"/>
</dbReference>
<dbReference type="InterPro" id="IPR008965">
    <property type="entry name" value="CBM2/CBM3_carb-bd_dom_sf"/>
</dbReference>
<dbReference type="InterPro" id="IPR012334">
    <property type="entry name" value="Pectin_lyas_fold"/>
</dbReference>
<protein>
    <submittedName>
        <fullName evidence="7">Cellulose binding domain-containing protein</fullName>
    </submittedName>
</protein>
<keyword evidence="8" id="KW-1185">Reference proteome</keyword>
<keyword evidence="3" id="KW-0624">Polysaccharide degradation</keyword>
<dbReference type="PROSITE" id="PS00561">
    <property type="entry name" value="CBM2_A"/>
    <property type="match status" value="1"/>
</dbReference>
<dbReference type="Pfam" id="PF13229">
    <property type="entry name" value="Beta_helix"/>
    <property type="match status" value="1"/>
</dbReference>
<evidence type="ECO:0000256" key="3">
    <source>
        <dbReference type="ARBA" id="ARBA00023326"/>
    </source>
</evidence>
<dbReference type="InterPro" id="IPR018366">
    <property type="entry name" value="CBM2_CS"/>
</dbReference>
<keyword evidence="3" id="KW-0119">Carbohydrate metabolism</keyword>
<proteinExistence type="predicted"/>
<evidence type="ECO:0000313" key="8">
    <source>
        <dbReference type="Proteomes" id="UP001595912"/>
    </source>
</evidence>
<dbReference type="Gene3D" id="2.160.20.10">
    <property type="entry name" value="Single-stranded right-handed beta-helix, Pectin lyase-like"/>
    <property type="match status" value="1"/>
</dbReference>